<evidence type="ECO:0000313" key="1">
    <source>
        <dbReference type="EMBL" id="CAD9339134.1"/>
    </source>
</evidence>
<dbReference type="AlphaFoldDB" id="A0A7S2EJP6"/>
<gene>
    <name evidence="1" type="ORF">DBRI1063_LOCUS15628</name>
</gene>
<sequence length="183" mass="21073">MIDESLQVRASVAAVWSEKSNTKFSPIRPVELQKRTKAEWNGIHVRISDGQQLWVRVQSRKAEDAAWDNLVEITIDPLKAFKVEDQDVVWYPTQIEPKDGLPALTVWMELSLMQFTAKIMEQIDANGIVVKQRKKIKSKFKHRRRTLEEINEEEALLEGLLEEADTMTLHGKKGREKGGDHDI</sequence>
<protein>
    <submittedName>
        <fullName evidence="1">Uncharacterized protein</fullName>
    </submittedName>
</protein>
<name>A0A7S2EJP6_9STRA</name>
<proteinExistence type="predicted"/>
<dbReference type="EMBL" id="HBGN01024421">
    <property type="protein sequence ID" value="CAD9339134.1"/>
    <property type="molecule type" value="Transcribed_RNA"/>
</dbReference>
<reference evidence="1" key="1">
    <citation type="submission" date="2021-01" db="EMBL/GenBank/DDBJ databases">
        <authorList>
            <person name="Corre E."/>
            <person name="Pelletier E."/>
            <person name="Niang G."/>
            <person name="Scheremetjew M."/>
            <person name="Finn R."/>
            <person name="Kale V."/>
            <person name="Holt S."/>
            <person name="Cochrane G."/>
            <person name="Meng A."/>
            <person name="Brown T."/>
            <person name="Cohen L."/>
        </authorList>
    </citation>
    <scope>NUCLEOTIDE SEQUENCE</scope>
    <source>
        <strain evidence="1">Pop2</strain>
    </source>
</reference>
<accession>A0A7S2EJP6</accession>
<organism evidence="1">
    <name type="scientific">Ditylum brightwellii</name>
    <dbReference type="NCBI Taxonomy" id="49249"/>
    <lineage>
        <taxon>Eukaryota</taxon>
        <taxon>Sar</taxon>
        <taxon>Stramenopiles</taxon>
        <taxon>Ochrophyta</taxon>
        <taxon>Bacillariophyta</taxon>
        <taxon>Mediophyceae</taxon>
        <taxon>Lithodesmiophycidae</taxon>
        <taxon>Lithodesmiales</taxon>
        <taxon>Lithodesmiaceae</taxon>
        <taxon>Ditylum</taxon>
    </lineage>
</organism>